<dbReference type="UCSC" id="Y41E3.18">
    <property type="organism name" value="c. elegans"/>
</dbReference>
<keyword evidence="3" id="KW-0031">Aminopeptidase</keyword>
<dbReference type="GO" id="GO:0004177">
    <property type="term" value="F:aminopeptidase activity"/>
    <property type="evidence" value="ECO:0007669"/>
    <property type="project" value="UniProtKB-KW"/>
</dbReference>
<dbReference type="FunCoup" id="Q5FC17">
    <property type="interactions" value="5"/>
</dbReference>
<evidence type="ECO:0000313" key="4">
    <source>
        <dbReference type="Proteomes" id="UP000001940"/>
    </source>
</evidence>
<feature type="domain" description="Serine aminopeptidase S33" evidence="2">
    <location>
        <begin position="304"/>
        <end position="382"/>
    </location>
</feature>
<dbReference type="GeneID" id="3565105"/>
<dbReference type="STRING" id="6239.Y41E3.18.1"/>
<dbReference type="InParanoid" id="Q5FC17"/>
<dbReference type="CTD" id="3565105"/>
<dbReference type="PANTHER" id="PTHR12277:SF41">
    <property type="entry name" value="SERINE AMINOPEPTIDASE S33 DOMAIN-CONTAINING PROTEIN"/>
    <property type="match status" value="1"/>
</dbReference>
<keyword evidence="3" id="KW-0378">Hydrolase</keyword>
<dbReference type="RefSeq" id="NP_001023462.2">
    <property type="nucleotide sequence ID" value="NM_001028291.2"/>
</dbReference>
<evidence type="ECO:0000313" key="3">
    <source>
        <dbReference type="EMBL" id="CAI46625.2"/>
    </source>
</evidence>
<feature type="compositionally biased region" description="Polar residues" evidence="1">
    <location>
        <begin position="30"/>
        <end position="44"/>
    </location>
</feature>
<dbReference type="EMBL" id="BX284604">
    <property type="protein sequence ID" value="CAI46625.2"/>
    <property type="molecule type" value="Genomic_DNA"/>
</dbReference>
<reference evidence="3 4" key="1">
    <citation type="journal article" date="1998" name="Science">
        <title>Genome sequence of the nematode C. elegans: a platform for investigating biology.</title>
        <authorList>
            <consortium name="The C. elegans sequencing consortium"/>
            <person name="Sulson J.E."/>
            <person name="Waterston R."/>
        </authorList>
    </citation>
    <scope>NUCLEOTIDE SEQUENCE [LARGE SCALE GENOMIC DNA]</scope>
    <source>
        <strain evidence="3 4">Bristol N2</strain>
    </source>
</reference>
<dbReference type="AGR" id="WB:WBGene00044003"/>
<dbReference type="Pfam" id="PF12146">
    <property type="entry name" value="Hydrolase_4"/>
    <property type="match status" value="1"/>
</dbReference>
<dbReference type="Reactome" id="R-CEL-9648002">
    <property type="pathway name" value="RAS processing"/>
</dbReference>
<dbReference type="GO" id="GO:0010008">
    <property type="term" value="C:endosome membrane"/>
    <property type="evidence" value="ECO:0000318"/>
    <property type="project" value="GO_Central"/>
</dbReference>
<dbReference type="AlphaFoldDB" id="Q5FC17"/>
<dbReference type="Bgee" id="WBGene00044003">
    <property type="expression patterns" value="Expressed in adult organism and 1 other cell type or tissue"/>
</dbReference>
<dbReference type="SUPFAM" id="SSF53474">
    <property type="entry name" value="alpha/beta-Hydrolases"/>
    <property type="match status" value="1"/>
</dbReference>
<dbReference type="Proteomes" id="UP000001940">
    <property type="component" value="Chromosome IV"/>
</dbReference>
<dbReference type="HOGENOM" id="CLU_029375_5_6_1"/>
<sequence>MSKSNKDPKQKNVESGVKLFEEKSRKSVPANRSPTRQKSINKSLLSLDKTQEFSETSQKLKIDGENRSENHRNAVILSGYSSRRVQYKKNELEEGAVNVDADVVKNDRTLRDEDWFLEKIEKCRAKKLQRICVCPLPRCYRITDAFDRFKGTWHRVKHVVFVACCPPCCCIIQRSAFWPPRREYYFFKPPPDDVIIEVNDEAEAILMQNRKKKLKKLKKAKKCVIGEYYQFGLSHPCADDVKYVRGFVLKTKNKNKIGCVYVGCPDGFAPRFTLLYSHPNGSDLSDHLIGIPSLIDIARFYRCEVYSYDYTGYGISGGIASESNLYSDIQAIYEHITLEKRVDPKKIVLLGYSIGSAATIELLRHEQDQKPAGVILQAPPTSILRVIGGMMGRTKHLEKKTCCIDRFVTIDKIHEIQIPILVIHGKADKTVPVEHGKLICQRAITKVAPEWVPGAAHDNVENCREVWRRVRRFVKVELNLK</sequence>
<dbReference type="InterPro" id="IPR029058">
    <property type="entry name" value="AB_hydrolase_fold"/>
</dbReference>
<dbReference type="OMA" id="PRCYRIT"/>
<dbReference type="PANTHER" id="PTHR12277">
    <property type="entry name" value="ALPHA/BETA HYDROLASE DOMAIN-CONTAINING PROTEIN"/>
    <property type="match status" value="1"/>
</dbReference>
<dbReference type="Gene3D" id="3.40.50.1820">
    <property type="entry name" value="alpha/beta hydrolase"/>
    <property type="match status" value="1"/>
</dbReference>
<proteinExistence type="predicted"/>
<dbReference type="WormBase" id="Y41E3.18">
    <property type="protein sequence ID" value="CE43604"/>
    <property type="gene ID" value="WBGene00044003"/>
</dbReference>
<protein>
    <submittedName>
        <fullName evidence="3">Serine aminopeptidase S33 domain-containing protein</fullName>
    </submittedName>
</protein>
<gene>
    <name evidence="3" type="ORF">CELE_Y41E3.18</name>
    <name evidence="3 5" type="ORF">Y41E3.18</name>
</gene>
<evidence type="ECO:0000259" key="2">
    <source>
        <dbReference type="Pfam" id="PF12146"/>
    </source>
</evidence>
<dbReference type="KEGG" id="cel:CELE_Y41E3.18"/>
<keyword evidence="3" id="KW-0645">Protease</keyword>
<keyword evidence="4" id="KW-1185">Reference proteome</keyword>
<dbReference type="OrthoDB" id="446723at2759"/>
<feature type="region of interest" description="Disordered" evidence="1">
    <location>
        <begin position="1"/>
        <end position="44"/>
    </location>
</feature>
<feature type="compositionally biased region" description="Basic and acidic residues" evidence="1">
    <location>
        <begin position="1"/>
        <end position="12"/>
    </location>
</feature>
<dbReference type="PaxDb" id="6239-Y41E3.18"/>
<dbReference type="ESTHER" id="caeel-q5fc17">
    <property type="family name" value="ABHD17-depalmitoylase"/>
</dbReference>
<name>Q5FC17_CAEEL</name>
<accession>Q5FC17</accession>
<dbReference type="SMR" id="Q5FC17"/>
<dbReference type="PhylomeDB" id="Q5FC17"/>
<organism evidence="3 4">
    <name type="scientific">Caenorhabditis elegans</name>
    <dbReference type="NCBI Taxonomy" id="6239"/>
    <lineage>
        <taxon>Eukaryota</taxon>
        <taxon>Metazoa</taxon>
        <taxon>Ecdysozoa</taxon>
        <taxon>Nematoda</taxon>
        <taxon>Chromadorea</taxon>
        <taxon>Rhabditida</taxon>
        <taxon>Rhabditina</taxon>
        <taxon>Rhabditomorpha</taxon>
        <taxon>Rhabditoidea</taxon>
        <taxon>Rhabditidae</taxon>
        <taxon>Peloderinae</taxon>
        <taxon>Caenorhabditis</taxon>
    </lineage>
</organism>
<dbReference type="eggNOG" id="KOG1552">
    <property type="taxonomic scope" value="Eukaryota"/>
</dbReference>
<evidence type="ECO:0000256" key="1">
    <source>
        <dbReference type="SAM" id="MobiDB-lite"/>
    </source>
</evidence>
<dbReference type="GO" id="GO:0008474">
    <property type="term" value="F:palmitoyl-(protein) hydrolase activity"/>
    <property type="evidence" value="ECO:0000318"/>
    <property type="project" value="GO_Central"/>
</dbReference>
<dbReference type="InterPro" id="IPR022742">
    <property type="entry name" value="Hydrolase_4"/>
</dbReference>
<evidence type="ECO:0000313" key="5">
    <source>
        <dbReference type="WormBase" id="Y41E3.18"/>
    </source>
</evidence>
<dbReference type="GO" id="GO:0005886">
    <property type="term" value="C:plasma membrane"/>
    <property type="evidence" value="ECO:0000318"/>
    <property type="project" value="GO_Central"/>
</dbReference>